<gene>
    <name evidence="1" type="ORF">F5147DRAFT_802637</name>
</gene>
<dbReference type="EMBL" id="JABBWM010000031">
    <property type="protein sequence ID" value="KAG2107458.1"/>
    <property type="molecule type" value="Genomic_DNA"/>
</dbReference>
<accession>A0A9P7JTK7</accession>
<protein>
    <submittedName>
        <fullName evidence="1">Uncharacterized protein</fullName>
    </submittedName>
</protein>
<comment type="caution">
    <text evidence="1">The sequence shown here is derived from an EMBL/GenBank/DDBJ whole genome shotgun (WGS) entry which is preliminary data.</text>
</comment>
<reference evidence="1" key="1">
    <citation type="journal article" date="2020" name="New Phytol.">
        <title>Comparative genomics reveals dynamic genome evolution in host specialist ectomycorrhizal fungi.</title>
        <authorList>
            <person name="Lofgren L.A."/>
            <person name="Nguyen N.H."/>
            <person name="Vilgalys R."/>
            <person name="Ruytinx J."/>
            <person name="Liao H.L."/>
            <person name="Branco S."/>
            <person name="Kuo A."/>
            <person name="LaButti K."/>
            <person name="Lipzen A."/>
            <person name="Andreopoulos W."/>
            <person name="Pangilinan J."/>
            <person name="Riley R."/>
            <person name="Hundley H."/>
            <person name="Na H."/>
            <person name="Barry K."/>
            <person name="Grigoriev I.V."/>
            <person name="Stajich J.E."/>
            <person name="Kennedy P.G."/>
        </authorList>
    </citation>
    <scope>NUCLEOTIDE SEQUENCE</scope>
    <source>
        <strain evidence="1">FC423</strain>
    </source>
</reference>
<dbReference type="Proteomes" id="UP000823399">
    <property type="component" value="Unassembled WGS sequence"/>
</dbReference>
<evidence type="ECO:0000313" key="2">
    <source>
        <dbReference type="Proteomes" id="UP000823399"/>
    </source>
</evidence>
<organism evidence="1 2">
    <name type="scientific">Suillus discolor</name>
    <dbReference type="NCBI Taxonomy" id="1912936"/>
    <lineage>
        <taxon>Eukaryota</taxon>
        <taxon>Fungi</taxon>
        <taxon>Dikarya</taxon>
        <taxon>Basidiomycota</taxon>
        <taxon>Agaricomycotina</taxon>
        <taxon>Agaricomycetes</taxon>
        <taxon>Agaricomycetidae</taxon>
        <taxon>Boletales</taxon>
        <taxon>Suillineae</taxon>
        <taxon>Suillaceae</taxon>
        <taxon>Suillus</taxon>
    </lineage>
</organism>
<keyword evidence="2" id="KW-1185">Reference proteome</keyword>
<dbReference type="RefSeq" id="XP_041292272.1">
    <property type="nucleotide sequence ID" value="XM_041443301.1"/>
</dbReference>
<name>A0A9P7JTK7_9AGAM</name>
<proteinExistence type="predicted"/>
<sequence>MRPTVLSLTEHVSLTSKPPTALFVTVLRATTHFHWARTIFHDNNQDIEYLKSPTINADLPNPSFLHPDAKPDSGIFVLDTSDLFAALEGEGGHTRRLLEDNLSEKSLRSRSKLHGLQLVDQA</sequence>
<dbReference type="OrthoDB" id="5953249at2759"/>
<dbReference type="AlphaFoldDB" id="A0A9P7JTK7"/>
<dbReference type="GeneID" id="64705560"/>
<evidence type="ECO:0000313" key="1">
    <source>
        <dbReference type="EMBL" id="KAG2107458.1"/>
    </source>
</evidence>